<evidence type="ECO:0000256" key="2">
    <source>
        <dbReference type="SAM" id="MobiDB-lite"/>
    </source>
</evidence>
<dbReference type="RefSeq" id="WP_147926087.1">
    <property type="nucleotide sequence ID" value="NZ_VKAC01000005.1"/>
</dbReference>
<feature type="compositionally biased region" description="Gly residues" evidence="2">
    <location>
        <begin position="40"/>
        <end position="53"/>
    </location>
</feature>
<gene>
    <name evidence="5" type="ORF">FMM08_09225</name>
</gene>
<dbReference type="Pfam" id="PF00722">
    <property type="entry name" value="Glyco_hydro_16"/>
    <property type="match status" value="1"/>
</dbReference>
<dbReference type="InterPro" id="IPR013320">
    <property type="entry name" value="ConA-like_dom_sf"/>
</dbReference>
<dbReference type="PANTHER" id="PTHR10963">
    <property type="entry name" value="GLYCOSYL HYDROLASE-RELATED"/>
    <property type="match status" value="1"/>
</dbReference>
<keyword evidence="6" id="KW-1185">Reference proteome</keyword>
<evidence type="ECO:0000259" key="4">
    <source>
        <dbReference type="PROSITE" id="PS51762"/>
    </source>
</evidence>
<dbReference type="CDD" id="cd08023">
    <property type="entry name" value="GH16_laminarinase_like"/>
    <property type="match status" value="1"/>
</dbReference>
<reference evidence="5 6" key="1">
    <citation type="submission" date="2019-07" db="EMBL/GenBank/DDBJ databases">
        <title>Quadrisphaera sp. strain DD2A genome sequencing and assembly.</title>
        <authorList>
            <person name="Kim I."/>
        </authorList>
    </citation>
    <scope>NUCLEOTIDE SEQUENCE [LARGE SCALE GENOMIC DNA]</scope>
    <source>
        <strain evidence="5 6">DD2A</strain>
    </source>
</reference>
<feature type="compositionally biased region" description="Low complexity" evidence="2">
    <location>
        <begin position="54"/>
        <end position="63"/>
    </location>
</feature>
<dbReference type="PROSITE" id="PS51318">
    <property type="entry name" value="TAT"/>
    <property type="match status" value="1"/>
</dbReference>
<dbReference type="GO" id="GO:0004553">
    <property type="term" value="F:hydrolase activity, hydrolyzing O-glycosyl compounds"/>
    <property type="evidence" value="ECO:0007669"/>
    <property type="project" value="InterPro"/>
</dbReference>
<keyword evidence="5" id="KW-0378">Hydrolase</keyword>
<dbReference type="Gene3D" id="2.60.120.200">
    <property type="match status" value="1"/>
</dbReference>
<proteinExistence type="inferred from homology"/>
<keyword evidence="3" id="KW-0732">Signal</keyword>
<sequence length="312" mass="32012">MSGPADARRTPSRRSVLVSAARATAALPLLAGAAACSGQDDGGGSGRPTGGGSPPSSSTPTSTALPEAGELVWSDDFDGAAGTALDRRDWAYDLGGGGWGNGELQTYTDDVANAALDGQGNLAITARLVSGTAGGSDQRWTSARVTTFGLHTLSAGRVEVRAKVASGRGIWPAAWTLGQDIQTVGWPACGEVDVIEAVNDAGQCLQTVHGPDATGQRWYETVSTPQPAPLSEAFHTFAADVDDERVLFALDGVVTGSVERSALADGRRWPFGGPQYLLLNVAVGGQLPGPTDASTPTAATMLVDWVRLSRPA</sequence>
<dbReference type="PANTHER" id="PTHR10963:SF55">
    <property type="entry name" value="GLYCOSIDE HYDROLASE FAMILY 16 PROTEIN"/>
    <property type="match status" value="1"/>
</dbReference>
<feature type="signal peptide" evidence="3">
    <location>
        <begin position="1"/>
        <end position="31"/>
    </location>
</feature>
<dbReference type="AlphaFoldDB" id="A0A5C8ZFL5"/>
<dbReference type="EMBL" id="VKAC01000005">
    <property type="protein sequence ID" value="TXR56294.1"/>
    <property type="molecule type" value="Genomic_DNA"/>
</dbReference>
<dbReference type="InterPro" id="IPR050546">
    <property type="entry name" value="Glycosyl_Hydrlase_16"/>
</dbReference>
<dbReference type="GO" id="GO:0005975">
    <property type="term" value="P:carbohydrate metabolic process"/>
    <property type="evidence" value="ECO:0007669"/>
    <property type="project" value="InterPro"/>
</dbReference>
<evidence type="ECO:0000313" key="5">
    <source>
        <dbReference type="EMBL" id="TXR56294.1"/>
    </source>
</evidence>
<evidence type="ECO:0000256" key="3">
    <source>
        <dbReference type="SAM" id="SignalP"/>
    </source>
</evidence>
<dbReference type="PROSITE" id="PS51762">
    <property type="entry name" value="GH16_2"/>
    <property type="match status" value="1"/>
</dbReference>
<dbReference type="InterPro" id="IPR006311">
    <property type="entry name" value="TAT_signal"/>
</dbReference>
<dbReference type="Proteomes" id="UP000321234">
    <property type="component" value="Unassembled WGS sequence"/>
</dbReference>
<dbReference type="SUPFAM" id="SSF49899">
    <property type="entry name" value="Concanavalin A-like lectins/glucanases"/>
    <property type="match status" value="1"/>
</dbReference>
<feature type="chain" id="PRO_5039629019" evidence="3">
    <location>
        <begin position="32"/>
        <end position="312"/>
    </location>
</feature>
<dbReference type="OrthoDB" id="9809583at2"/>
<feature type="domain" description="GH16" evidence="4">
    <location>
        <begin position="54"/>
        <end position="312"/>
    </location>
</feature>
<evidence type="ECO:0000313" key="6">
    <source>
        <dbReference type="Proteomes" id="UP000321234"/>
    </source>
</evidence>
<feature type="region of interest" description="Disordered" evidence="2">
    <location>
        <begin position="34"/>
        <end position="64"/>
    </location>
</feature>
<dbReference type="InterPro" id="IPR000757">
    <property type="entry name" value="Beta-glucanase-like"/>
</dbReference>
<comment type="similarity">
    <text evidence="1">Belongs to the glycosyl hydrolase 16 family.</text>
</comment>
<organism evidence="5 6">
    <name type="scientific">Quadrisphaera setariae</name>
    <dbReference type="NCBI Taxonomy" id="2593304"/>
    <lineage>
        <taxon>Bacteria</taxon>
        <taxon>Bacillati</taxon>
        <taxon>Actinomycetota</taxon>
        <taxon>Actinomycetes</taxon>
        <taxon>Kineosporiales</taxon>
        <taxon>Kineosporiaceae</taxon>
        <taxon>Quadrisphaera</taxon>
    </lineage>
</organism>
<accession>A0A5C8ZFL5</accession>
<comment type="caution">
    <text evidence="5">The sequence shown here is derived from an EMBL/GenBank/DDBJ whole genome shotgun (WGS) entry which is preliminary data.</text>
</comment>
<evidence type="ECO:0000256" key="1">
    <source>
        <dbReference type="ARBA" id="ARBA00006865"/>
    </source>
</evidence>
<protein>
    <submittedName>
        <fullName evidence="5">Glycoside hydrolase family 16 protein</fullName>
    </submittedName>
</protein>
<name>A0A5C8ZFL5_9ACTN</name>